<dbReference type="Proteomes" id="UP000013962">
    <property type="component" value="Chromosome"/>
</dbReference>
<organism evidence="2 3">
    <name type="scientific">Mesomycoplasma hyopneumoniae 168-L</name>
    <dbReference type="NCBI Taxonomy" id="1116211"/>
    <lineage>
        <taxon>Bacteria</taxon>
        <taxon>Bacillati</taxon>
        <taxon>Mycoplasmatota</taxon>
        <taxon>Mycoplasmoidales</taxon>
        <taxon>Metamycoplasmataceae</taxon>
        <taxon>Mesomycoplasma</taxon>
    </lineage>
</organism>
<feature type="compositionally biased region" description="Low complexity" evidence="1">
    <location>
        <begin position="562"/>
        <end position="589"/>
    </location>
</feature>
<sequence>MKLAKLLKKPFWLITTIAGISLSLSAAVGTVVGINSYNKSYYSYLNQTPSQLKVTEKAKISQEKFDSIVLNLKIKDNFKKWSAKTVLTAAKSDLYRYNLVSAFDLSQLINNDYSVSFDLENAVVDQNSIKNVVIYAKSDKDQITYSKQIVLKGFGNTEQARTNFDFSQIDSSKSFVDLSRANLTLMEFQILLAQNFENERGSNWFSRLERALVASKASLSLYNSLGEPVFLGPDYQLDPVLDRKKLLTLLNKDGKLVLGLNLVQISTKKTMNLNLEVRGAISNQEISKILKSWLETNLQGKLKTKDDLQMALVKDKISLSDYWYGTPNSKVNTSQILTKSKEFKDLFDLRESNFFLNTKIGTVYLSIIPKLLDPSQISVVDKKKLVENQKIRFEITASLKRKAIDKKFIIQDLPVFVDLKVDFNKYQAAVAQMFGTIKSVKEFSMPEDQDAKTLSSNEIKQRVDRLFELAKTVTNLENPSEEVLKSIYLLNTGKYLVDQDQEKVKQELKTVIEGLKSKANTQKTEKNSPTQPKKPEVSLAKTTENSAKTVKVSTFAEEAKGQSQSQQTQPVSTSSPQTSQNLNSNSTTSTNLALENEKFGTSIWTAFNFANIYNLENTKSEYEISTLGNKLFFDFKLVDKTNQNLILAQSKISLNNIINSNKSAYDIIKKFNPDVFLDGTINYQDQGKDKKEFILKDLSDNKLIFKSEDAIQTDQGLELKKPLKLSQTTKSSTTTQKTNKKDDIGVFWLALQVNNITDFKNHHLISDGKGNGIILNKYKVKDETGYQLGLEYPGRNENNFITDIVDLDDGFIKFIFGWKQDQNNSSFLDTPSLLIDFNKYKNKKNTEFIKANTKILLEVVENNDRLSVSVFSSQAGKNHKQIIENRMHRRLHYKKADKAKEGVSPIPSFTDILNELQIGATDSDPKTQKAPVTFKAFMMSNDKNLVFGSNINNQEIRQALIDAYIVDKN</sequence>
<proteinExistence type="predicted"/>
<feature type="compositionally biased region" description="Polar residues" evidence="1">
    <location>
        <begin position="519"/>
        <end position="531"/>
    </location>
</feature>
<feature type="region of interest" description="Disordered" evidence="1">
    <location>
        <begin position="519"/>
        <end position="589"/>
    </location>
</feature>
<evidence type="ECO:0000256" key="1">
    <source>
        <dbReference type="SAM" id="MobiDB-lite"/>
    </source>
</evidence>
<dbReference type="RefSeq" id="WP_016340188.1">
    <property type="nucleotide sequence ID" value="NC_021283.1"/>
</dbReference>
<evidence type="ECO:0000313" key="2">
    <source>
        <dbReference type="EMBL" id="AGM21887.1"/>
    </source>
</evidence>
<dbReference type="NCBIfam" id="NF038058">
    <property type="entry name" value="adhes_P110_Nter"/>
    <property type="match status" value="1"/>
</dbReference>
<keyword evidence="3" id="KW-1185">Reference proteome</keyword>
<gene>
    <name evidence="2" type="ORF">MHP168L_748</name>
</gene>
<name>A0ABN4BDM5_MESH1</name>
<dbReference type="EMBL" id="CP003131">
    <property type="protein sequence ID" value="AGM21887.1"/>
    <property type="molecule type" value="Genomic_DNA"/>
</dbReference>
<feature type="compositionally biased region" description="Polar residues" evidence="1">
    <location>
        <begin position="540"/>
        <end position="552"/>
    </location>
</feature>
<evidence type="ECO:0000313" key="3">
    <source>
        <dbReference type="Proteomes" id="UP000013962"/>
    </source>
</evidence>
<accession>A0ABN4BDM5</accession>
<protein>
    <submittedName>
        <fullName evidence="2">Protein P102</fullName>
    </submittedName>
</protein>
<reference evidence="2 3" key="1">
    <citation type="journal article" date="2013" name="BMC Genomics">
        <title>Comparative genomic analyses of Mycoplasma hyopneumoniae pathogenic 168 strain and its high-passaged attenuated strain.</title>
        <authorList>
            <person name="Liu W."/>
            <person name="Xiao S."/>
            <person name="Li M."/>
            <person name="Guo S."/>
            <person name="Li S."/>
            <person name="Luo R."/>
            <person name="Feng Z."/>
            <person name="Li B."/>
            <person name="Zhou Z."/>
            <person name="Shao G."/>
            <person name="Chen H."/>
            <person name="Fang L."/>
        </authorList>
    </citation>
    <scope>NUCLEOTIDE SEQUENCE [LARGE SCALE GENOMIC DNA]</scope>
    <source>
        <strain evidence="2 3">168-L</strain>
    </source>
</reference>